<feature type="compositionally biased region" description="Basic and acidic residues" evidence="17">
    <location>
        <begin position="394"/>
        <end position="413"/>
    </location>
</feature>
<sequence>MARSSRHTSAQSGPSLQGPRVLLLLCVLALVLIGLVMVFSASMVKALENGAAATTYFRGQVIYAILGVVAAFVLWKIIPYRFWIGPVVLVVWAIAVVLIVAVWLVGTDHYGAQRWLTIGGSEMQPSEFCKIAFLLVAARLLVDYRSGNVELKTTILRAFVLIIIPIGIMYRTQSDLGTTVICFVGILAVMWMGGVSKRVIAACFVVAVAGALMAVFGTGYRADRMVFLDPWNDGEGGYGSGYNIIRSFYALAEGGLVGVGLGNSHEKFQYLFASESDFIFAIIGEELGLVGALVVIALFLGVLFAGLSIAERASDEIGSMIAGGCTVMLVFQAFLNIACVIGVFPTTGKPLPFISSGGTSMLASFILVGLVLSVSAADAEPSIYEQRRADLRLVKQERGGAPSRDRQRDRGRDGGWGGDRAGRPSGRGAGRGSAGRSGRDDRTGRSRGRRSRSEGGRAGSRPASFRR</sequence>
<keyword evidence="19" id="KW-0132">Cell division</keyword>
<keyword evidence="3" id="KW-0808">Transferase</keyword>
<feature type="compositionally biased region" description="Gly residues" evidence="17">
    <location>
        <begin position="414"/>
        <end position="435"/>
    </location>
</feature>
<accession>A0A6N8JMD0</accession>
<comment type="catalytic activity">
    <reaction evidence="15">
        <text>[GlcNAc-(1-&gt;4)-Mur2Ac(oyl-L-Ala-gamma-D-Glu-L-Lys-D-Ala-D-Ala)](n)-di-trans,octa-cis-undecaprenyl diphosphate + beta-D-GlcNAc-(1-&gt;4)-Mur2Ac(oyl-L-Ala-gamma-D-Glu-L-Lys-D-Ala-D-Ala)-di-trans,octa-cis-undecaprenyl diphosphate = [GlcNAc-(1-&gt;4)-Mur2Ac(oyl-L-Ala-gamma-D-Glu-L-Lys-D-Ala-D-Ala)](n+1)-di-trans,octa-cis-undecaprenyl diphosphate + di-trans,octa-cis-undecaprenyl diphosphate + H(+)</text>
        <dbReference type="Rhea" id="RHEA:23708"/>
        <dbReference type="Rhea" id="RHEA-COMP:9602"/>
        <dbReference type="Rhea" id="RHEA-COMP:9603"/>
        <dbReference type="ChEBI" id="CHEBI:15378"/>
        <dbReference type="ChEBI" id="CHEBI:58405"/>
        <dbReference type="ChEBI" id="CHEBI:60033"/>
        <dbReference type="ChEBI" id="CHEBI:78435"/>
        <dbReference type="EC" id="2.4.99.28"/>
    </reaction>
</comment>
<keyword evidence="2" id="KW-0328">Glycosyltransferase</keyword>
<keyword evidence="20" id="KW-1185">Reference proteome</keyword>
<evidence type="ECO:0000256" key="6">
    <source>
        <dbReference type="ARBA" id="ARBA00022984"/>
    </source>
</evidence>
<feature type="transmembrane region" description="Helical" evidence="18">
    <location>
        <begin position="321"/>
        <end position="344"/>
    </location>
</feature>
<dbReference type="EC" id="2.4.99.28" evidence="14"/>
<comment type="function">
    <text evidence="16">Peptidoglycan polymerase that is essential for cell division.</text>
</comment>
<dbReference type="PANTHER" id="PTHR30474">
    <property type="entry name" value="CELL CYCLE PROTEIN"/>
    <property type="match status" value="1"/>
</dbReference>
<dbReference type="RefSeq" id="WP_084636508.1">
    <property type="nucleotide sequence ID" value="NZ_JAOAKZ010000040.1"/>
</dbReference>
<dbReference type="GO" id="GO:0008360">
    <property type="term" value="P:regulation of cell shape"/>
    <property type="evidence" value="ECO:0007669"/>
    <property type="project" value="UniProtKB-KW"/>
</dbReference>
<evidence type="ECO:0000256" key="9">
    <source>
        <dbReference type="ARBA" id="ARBA00032370"/>
    </source>
</evidence>
<feature type="transmembrane region" description="Helical" evidence="18">
    <location>
        <begin position="154"/>
        <end position="170"/>
    </location>
</feature>
<dbReference type="GO" id="GO:0032153">
    <property type="term" value="C:cell division site"/>
    <property type="evidence" value="ECO:0007669"/>
    <property type="project" value="TreeGrafter"/>
</dbReference>
<feature type="transmembrane region" description="Helical" evidence="18">
    <location>
        <begin position="356"/>
        <end position="377"/>
    </location>
</feature>
<evidence type="ECO:0000256" key="11">
    <source>
        <dbReference type="ARBA" id="ARBA00038053"/>
    </source>
</evidence>
<feature type="transmembrane region" description="Helical" evidence="18">
    <location>
        <begin position="199"/>
        <end position="220"/>
    </location>
</feature>
<evidence type="ECO:0000256" key="18">
    <source>
        <dbReference type="SAM" id="Phobius"/>
    </source>
</evidence>
<evidence type="ECO:0000256" key="5">
    <source>
        <dbReference type="ARBA" id="ARBA00022960"/>
    </source>
</evidence>
<evidence type="ECO:0000256" key="12">
    <source>
        <dbReference type="ARBA" id="ARBA00041185"/>
    </source>
</evidence>
<reference evidence="19 20" key="1">
    <citation type="submission" date="2019-12" db="EMBL/GenBank/DDBJ databases">
        <title>Microbes associate with the intestines of laboratory mice.</title>
        <authorList>
            <person name="Navarre W."/>
            <person name="Wong E."/>
        </authorList>
    </citation>
    <scope>NUCLEOTIDE SEQUENCE [LARGE SCALE GENOMIC DNA]</scope>
    <source>
        <strain evidence="19 20">NM66_B29</strain>
    </source>
</reference>
<keyword evidence="7 18" id="KW-1133">Transmembrane helix</keyword>
<evidence type="ECO:0000256" key="1">
    <source>
        <dbReference type="ARBA" id="ARBA00004141"/>
    </source>
</evidence>
<keyword evidence="8 18" id="KW-0472">Membrane</keyword>
<dbReference type="GO" id="GO:0051301">
    <property type="term" value="P:cell division"/>
    <property type="evidence" value="ECO:0007669"/>
    <property type="project" value="UniProtKB-KW"/>
</dbReference>
<dbReference type="AlphaFoldDB" id="A0A6N8JMD0"/>
<feature type="transmembrane region" description="Helical" evidence="18">
    <location>
        <begin position="21"/>
        <end position="44"/>
    </location>
</feature>
<evidence type="ECO:0000256" key="7">
    <source>
        <dbReference type="ARBA" id="ARBA00022989"/>
    </source>
</evidence>
<name>A0A6N8JMD0_9ACTN</name>
<comment type="similarity">
    <text evidence="11">Belongs to the SEDS family. FtsW subfamily.</text>
</comment>
<keyword evidence="5" id="KW-0133">Cell shape</keyword>
<protein>
    <recommendedName>
        <fullName evidence="12">Probable peptidoglycan glycosyltransferase FtsW</fullName>
        <ecNumber evidence="14">2.4.99.28</ecNumber>
    </recommendedName>
    <alternativeName>
        <fullName evidence="13">Cell division protein FtsW</fullName>
    </alternativeName>
    <alternativeName>
        <fullName evidence="10">Cell wall polymerase</fullName>
    </alternativeName>
    <alternativeName>
        <fullName evidence="9">Peptidoglycan polymerase</fullName>
    </alternativeName>
</protein>
<evidence type="ECO:0000256" key="8">
    <source>
        <dbReference type="ARBA" id="ARBA00023136"/>
    </source>
</evidence>
<evidence type="ECO:0000256" key="3">
    <source>
        <dbReference type="ARBA" id="ARBA00022679"/>
    </source>
</evidence>
<evidence type="ECO:0000256" key="14">
    <source>
        <dbReference type="ARBA" id="ARBA00044770"/>
    </source>
</evidence>
<keyword evidence="4 18" id="KW-0812">Transmembrane</keyword>
<comment type="caution">
    <text evidence="19">The sequence shown here is derived from an EMBL/GenBank/DDBJ whole genome shotgun (WGS) entry which is preliminary data.</text>
</comment>
<feature type="transmembrane region" description="Helical" evidence="18">
    <location>
        <begin position="176"/>
        <end position="192"/>
    </location>
</feature>
<dbReference type="GO" id="GO:0009252">
    <property type="term" value="P:peptidoglycan biosynthetic process"/>
    <property type="evidence" value="ECO:0007669"/>
    <property type="project" value="UniProtKB-KW"/>
</dbReference>
<dbReference type="PANTHER" id="PTHR30474:SF2">
    <property type="entry name" value="PEPTIDOGLYCAN GLYCOSYLTRANSFERASE FTSW-RELATED"/>
    <property type="match status" value="1"/>
</dbReference>
<keyword evidence="6" id="KW-0573">Peptidoglycan synthesis</keyword>
<dbReference type="GO" id="GO:0005886">
    <property type="term" value="C:plasma membrane"/>
    <property type="evidence" value="ECO:0007669"/>
    <property type="project" value="TreeGrafter"/>
</dbReference>
<dbReference type="Proteomes" id="UP000463388">
    <property type="component" value="Unassembled WGS sequence"/>
</dbReference>
<feature type="transmembrane region" description="Helical" evidence="18">
    <location>
        <begin position="82"/>
        <end position="105"/>
    </location>
</feature>
<feature type="transmembrane region" description="Helical" evidence="18">
    <location>
        <begin position="287"/>
        <end position="309"/>
    </location>
</feature>
<feature type="transmembrane region" description="Helical" evidence="18">
    <location>
        <begin position="125"/>
        <end position="142"/>
    </location>
</feature>
<dbReference type="GO" id="GO:0008955">
    <property type="term" value="F:peptidoglycan glycosyltransferase activity"/>
    <property type="evidence" value="ECO:0007669"/>
    <property type="project" value="UniProtKB-EC"/>
</dbReference>
<evidence type="ECO:0000256" key="2">
    <source>
        <dbReference type="ARBA" id="ARBA00022676"/>
    </source>
</evidence>
<gene>
    <name evidence="19" type="ORF">GKZ27_06110</name>
</gene>
<organism evidence="19 20">
    <name type="scientific">Adlercreutzia mucosicola</name>
    <dbReference type="NCBI Taxonomy" id="580026"/>
    <lineage>
        <taxon>Bacteria</taxon>
        <taxon>Bacillati</taxon>
        <taxon>Actinomycetota</taxon>
        <taxon>Coriobacteriia</taxon>
        <taxon>Eggerthellales</taxon>
        <taxon>Eggerthellaceae</taxon>
        <taxon>Adlercreutzia</taxon>
    </lineage>
</organism>
<evidence type="ECO:0000313" key="19">
    <source>
        <dbReference type="EMBL" id="MVX61028.1"/>
    </source>
</evidence>
<evidence type="ECO:0000256" key="4">
    <source>
        <dbReference type="ARBA" id="ARBA00022692"/>
    </source>
</evidence>
<dbReference type="InterPro" id="IPR001182">
    <property type="entry name" value="FtsW/RodA"/>
</dbReference>
<dbReference type="GO" id="GO:0015648">
    <property type="term" value="F:lipid-linked peptidoglycan transporter activity"/>
    <property type="evidence" value="ECO:0007669"/>
    <property type="project" value="TreeGrafter"/>
</dbReference>
<feature type="region of interest" description="Disordered" evidence="17">
    <location>
        <begin position="394"/>
        <end position="467"/>
    </location>
</feature>
<keyword evidence="19" id="KW-0131">Cell cycle</keyword>
<evidence type="ECO:0000256" key="16">
    <source>
        <dbReference type="ARBA" id="ARBA00049966"/>
    </source>
</evidence>
<evidence type="ECO:0000256" key="13">
    <source>
        <dbReference type="ARBA" id="ARBA00041418"/>
    </source>
</evidence>
<evidence type="ECO:0000256" key="10">
    <source>
        <dbReference type="ARBA" id="ARBA00033270"/>
    </source>
</evidence>
<evidence type="ECO:0000256" key="15">
    <source>
        <dbReference type="ARBA" id="ARBA00049902"/>
    </source>
</evidence>
<dbReference type="OrthoDB" id="9768187at2"/>
<proteinExistence type="inferred from homology"/>
<dbReference type="EMBL" id="WSRR01000011">
    <property type="protein sequence ID" value="MVX61028.1"/>
    <property type="molecule type" value="Genomic_DNA"/>
</dbReference>
<evidence type="ECO:0000256" key="17">
    <source>
        <dbReference type="SAM" id="MobiDB-lite"/>
    </source>
</evidence>
<feature type="transmembrane region" description="Helical" evidence="18">
    <location>
        <begin position="56"/>
        <end position="75"/>
    </location>
</feature>
<dbReference type="Pfam" id="PF01098">
    <property type="entry name" value="FTSW_RODA_SPOVE"/>
    <property type="match status" value="1"/>
</dbReference>
<evidence type="ECO:0000313" key="20">
    <source>
        <dbReference type="Proteomes" id="UP000463388"/>
    </source>
</evidence>
<comment type="subcellular location">
    <subcellularLocation>
        <location evidence="1">Membrane</location>
        <topology evidence="1">Multi-pass membrane protein</topology>
    </subcellularLocation>
</comment>